<organism evidence="2 3">
    <name type="scientific">Sungouiella intermedia</name>
    <dbReference type="NCBI Taxonomy" id="45354"/>
    <lineage>
        <taxon>Eukaryota</taxon>
        <taxon>Fungi</taxon>
        <taxon>Dikarya</taxon>
        <taxon>Ascomycota</taxon>
        <taxon>Saccharomycotina</taxon>
        <taxon>Pichiomycetes</taxon>
        <taxon>Metschnikowiaceae</taxon>
        <taxon>Sungouiella</taxon>
    </lineage>
</organism>
<feature type="region of interest" description="Disordered" evidence="1">
    <location>
        <begin position="31"/>
        <end position="100"/>
    </location>
</feature>
<dbReference type="Proteomes" id="UP000182259">
    <property type="component" value="Chromosome I"/>
</dbReference>
<evidence type="ECO:0000256" key="1">
    <source>
        <dbReference type="SAM" id="MobiDB-lite"/>
    </source>
</evidence>
<accession>A0A1L0BDL9</accession>
<name>A0A1L0BDL9_9ASCO</name>
<proteinExistence type="predicted"/>
<gene>
    <name evidence="2" type="ORF">SAMEA4029009_CIC11G00000005229</name>
</gene>
<evidence type="ECO:0000313" key="2">
    <source>
        <dbReference type="EMBL" id="SGZ49168.1"/>
    </source>
</evidence>
<dbReference type="AlphaFoldDB" id="A0A1L0BDL9"/>
<feature type="compositionally biased region" description="Low complexity" evidence="1">
    <location>
        <begin position="37"/>
        <end position="85"/>
    </location>
</feature>
<protein>
    <submittedName>
        <fullName evidence="2">CIC11C00000005229</fullName>
    </submittedName>
</protein>
<dbReference type="EMBL" id="LT635764">
    <property type="protein sequence ID" value="SGZ49168.1"/>
    <property type="molecule type" value="Genomic_DNA"/>
</dbReference>
<sequence>MQSSYYGQHNNFIAPAQQSFEMATNFHPFAGNSWATGSYQQQQGSYQQQQGSYQQQQGSYQQQQGSYQQQQGSYQQQQGSYQQQQLPPQPYFPHWNAHHPSSFIQPQQVERISLIQDGTLPPLQQHANALLEVLRHLQNLVASQTAPTNLNATPEEGRK</sequence>
<reference evidence="2 3" key="1">
    <citation type="submission" date="2016-10" db="EMBL/GenBank/DDBJ databases">
        <authorList>
            <person name="de Groot N.N."/>
        </authorList>
    </citation>
    <scope>NUCLEOTIDE SEQUENCE [LARGE SCALE GENOMIC DNA]</scope>
    <source>
        <strain evidence="2 3">PYCC 4715</strain>
    </source>
</reference>
<evidence type="ECO:0000313" key="3">
    <source>
        <dbReference type="Proteomes" id="UP000182259"/>
    </source>
</evidence>